<feature type="compositionally biased region" description="Basic and acidic residues" evidence="3">
    <location>
        <begin position="177"/>
        <end position="251"/>
    </location>
</feature>
<dbReference type="Pfam" id="PF02826">
    <property type="entry name" value="2-Hacid_dh_C"/>
    <property type="match status" value="1"/>
</dbReference>
<dbReference type="InterPro" id="IPR036291">
    <property type="entry name" value="NAD(P)-bd_dom_sf"/>
</dbReference>
<dbReference type="AlphaFoldDB" id="A0A9W6XFR3"/>
<evidence type="ECO:0000256" key="1">
    <source>
        <dbReference type="ARBA" id="ARBA00023002"/>
    </source>
</evidence>
<dbReference type="PANTHER" id="PTHR43333">
    <property type="entry name" value="2-HACID_DH_C DOMAIN-CONTAINING PROTEIN"/>
    <property type="match status" value="1"/>
</dbReference>
<gene>
    <name evidence="5" type="ORF">Pfra01_001063100</name>
</gene>
<protein>
    <submittedName>
        <fullName evidence="5">Unnamed protein product</fullName>
    </submittedName>
</protein>
<dbReference type="GO" id="GO:0051287">
    <property type="term" value="F:NAD binding"/>
    <property type="evidence" value="ECO:0007669"/>
    <property type="project" value="InterPro"/>
</dbReference>
<keyword evidence="1" id="KW-0560">Oxidoreductase</keyword>
<evidence type="ECO:0000256" key="2">
    <source>
        <dbReference type="ARBA" id="ARBA00023027"/>
    </source>
</evidence>
<dbReference type="GO" id="GO:0016491">
    <property type="term" value="F:oxidoreductase activity"/>
    <property type="evidence" value="ECO:0007669"/>
    <property type="project" value="UniProtKB-KW"/>
</dbReference>
<feature type="compositionally biased region" description="Basic and acidic residues" evidence="3">
    <location>
        <begin position="22"/>
        <end position="34"/>
    </location>
</feature>
<sequence length="549" mass="59633">MVVARQPRPSRAEVGEDEPPVPDERVPVGEHAEPEVEVDEVLGQEGHGREQLLEGEGAGLGDVVHVVVADEDAAEEDGEQSAELEEVGGQVAGVAAQQDDGHLVDGVLPQRRVRVAQEVGGRVADGAGQRHGADADAEQAEDHGGRHLQAHVRVAALHEALEEREDDDGHGVVQHALPEHEVEEQRRRAALLEHEQRGHGVDGRDERPVEKRLGRRELRDDAEAAEPEQHAARGERGQQRAHDGQQQDGEKVAEKALALRVEARLEDDGRQQPQEQDLRVQPGALHALHGSSGGIGGTIALGAQEHWGHNNIGREANDLVAFHSVMALRVPVISSIEGLGAAVRRRLAASSAALQHVEVVEVPAPAQTSWELDAAQRGALRDAQFLLANASLGAQLLLAKDPFPPPKWSFDAGKMGPVHLRRRGALFPDVELDGNPTRLHLNASGRNYAKRHGAKRPVFINVGRGDVIKESELVQALDDGIFSKAVLDVFETEPLPRESPLWTHPHVLITPHVSALSLPEEVADVFVRNLELRLKDLPMLYPVDWADGY</sequence>
<feature type="region of interest" description="Disordered" evidence="3">
    <location>
        <begin position="1"/>
        <end position="35"/>
    </location>
</feature>
<proteinExistence type="predicted"/>
<feature type="domain" description="D-isomer specific 2-hydroxyacid dehydrogenase NAD-binding" evidence="4">
    <location>
        <begin position="457"/>
        <end position="514"/>
    </location>
</feature>
<evidence type="ECO:0000313" key="6">
    <source>
        <dbReference type="Proteomes" id="UP001165121"/>
    </source>
</evidence>
<dbReference type="OrthoDB" id="298012at2759"/>
<name>A0A9W6XFR3_9STRA</name>
<keyword evidence="6" id="KW-1185">Reference proteome</keyword>
<dbReference type="InterPro" id="IPR006140">
    <property type="entry name" value="D-isomer_DH_NAD-bd"/>
</dbReference>
<evidence type="ECO:0000259" key="4">
    <source>
        <dbReference type="Pfam" id="PF02826"/>
    </source>
</evidence>
<dbReference type="Gene3D" id="3.40.50.720">
    <property type="entry name" value="NAD(P)-binding Rossmann-like Domain"/>
    <property type="match status" value="1"/>
</dbReference>
<accession>A0A9W6XFR3</accession>
<dbReference type="EMBL" id="BSXT01001034">
    <property type="protein sequence ID" value="GMF37690.1"/>
    <property type="molecule type" value="Genomic_DNA"/>
</dbReference>
<evidence type="ECO:0000313" key="5">
    <source>
        <dbReference type="EMBL" id="GMF37690.1"/>
    </source>
</evidence>
<keyword evidence="2" id="KW-0520">NAD</keyword>
<dbReference type="Proteomes" id="UP001165121">
    <property type="component" value="Unassembled WGS sequence"/>
</dbReference>
<dbReference type="SUPFAM" id="SSF51735">
    <property type="entry name" value="NAD(P)-binding Rossmann-fold domains"/>
    <property type="match status" value="1"/>
</dbReference>
<organism evidence="5 6">
    <name type="scientific">Phytophthora fragariaefolia</name>
    <dbReference type="NCBI Taxonomy" id="1490495"/>
    <lineage>
        <taxon>Eukaryota</taxon>
        <taxon>Sar</taxon>
        <taxon>Stramenopiles</taxon>
        <taxon>Oomycota</taxon>
        <taxon>Peronosporomycetes</taxon>
        <taxon>Peronosporales</taxon>
        <taxon>Peronosporaceae</taxon>
        <taxon>Phytophthora</taxon>
    </lineage>
</organism>
<evidence type="ECO:0000256" key="3">
    <source>
        <dbReference type="SAM" id="MobiDB-lite"/>
    </source>
</evidence>
<reference evidence="5" key="1">
    <citation type="submission" date="2023-04" db="EMBL/GenBank/DDBJ databases">
        <title>Phytophthora fragariaefolia NBRC 109709.</title>
        <authorList>
            <person name="Ichikawa N."/>
            <person name="Sato H."/>
            <person name="Tonouchi N."/>
        </authorList>
    </citation>
    <scope>NUCLEOTIDE SEQUENCE</scope>
    <source>
        <strain evidence="5">NBRC 109709</strain>
    </source>
</reference>
<feature type="region of interest" description="Disordered" evidence="3">
    <location>
        <begin position="120"/>
        <end position="251"/>
    </location>
</feature>
<comment type="caution">
    <text evidence="5">The sequence shown here is derived from an EMBL/GenBank/DDBJ whole genome shotgun (WGS) entry which is preliminary data.</text>
</comment>
<dbReference type="PANTHER" id="PTHR43333:SF1">
    <property type="entry name" value="D-ISOMER SPECIFIC 2-HYDROXYACID DEHYDROGENASE NAD-BINDING DOMAIN-CONTAINING PROTEIN"/>
    <property type="match status" value="1"/>
</dbReference>